<evidence type="ECO:0000313" key="1">
    <source>
        <dbReference type="EMBL" id="MFL2030359.1"/>
    </source>
</evidence>
<organism evidence="1 2">
    <name type="scientific">Loigolactobacillus zhaoyuanensis</name>
    <dbReference type="NCBI Taxonomy" id="2486017"/>
    <lineage>
        <taxon>Bacteria</taxon>
        <taxon>Bacillati</taxon>
        <taxon>Bacillota</taxon>
        <taxon>Bacilli</taxon>
        <taxon>Lactobacillales</taxon>
        <taxon>Lactobacillaceae</taxon>
        <taxon>Loigolactobacillus</taxon>
    </lineage>
</organism>
<proteinExistence type="predicted"/>
<accession>A0ABW8UET7</accession>
<evidence type="ECO:0000313" key="2">
    <source>
        <dbReference type="Proteomes" id="UP001625389"/>
    </source>
</evidence>
<dbReference type="InterPro" id="IPR009303">
    <property type="entry name" value="DUF960"/>
</dbReference>
<dbReference type="RefSeq" id="WP_125549183.1">
    <property type="nucleotide sequence ID" value="NZ_JBGQPK010000091.1"/>
</dbReference>
<name>A0ABW8UET7_9LACO</name>
<reference evidence="1 2" key="1">
    <citation type="submission" date="2024-08" db="EMBL/GenBank/DDBJ databases">
        <authorList>
            <person name="Arias E."/>
        </authorList>
    </citation>
    <scope>NUCLEOTIDE SEQUENCE [LARGE SCALE GENOMIC DNA]</scope>
    <source>
        <strain evidence="1 2">FAM 25317</strain>
    </source>
</reference>
<dbReference type="Proteomes" id="UP001625389">
    <property type="component" value="Unassembled WGS sequence"/>
</dbReference>
<sequence length="102" mass="11294">MFDNNQSRFASYGVVATIPGELIDQIWSIIDNNLQGVFPLAHTLVFELSNHKGLVTYDYVQDHETVASFDTPFPYNSELPATLLAYDSGAQQTILLPSEAEA</sequence>
<dbReference type="EMBL" id="JBGQPK010000091">
    <property type="protein sequence ID" value="MFL2030359.1"/>
    <property type="molecule type" value="Genomic_DNA"/>
</dbReference>
<protein>
    <submittedName>
        <fullName evidence="1">DUF960 domain-containing protein</fullName>
    </submittedName>
</protein>
<dbReference type="Pfam" id="PF06124">
    <property type="entry name" value="DUF960"/>
    <property type="match status" value="1"/>
</dbReference>
<gene>
    <name evidence="1" type="ORF">ACEN34_12220</name>
</gene>
<dbReference type="Gene3D" id="3.10.450.150">
    <property type="entry name" value="enterococcus faecalis protein"/>
    <property type="match status" value="1"/>
</dbReference>
<comment type="caution">
    <text evidence="1">The sequence shown here is derived from an EMBL/GenBank/DDBJ whole genome shotgun (WGS) entry which is preliminary data.</text>
</comment>
<keyword evidence="2" id="KW-1185">Reference proteome</keyword>